<organism evidence="1">
    <name type="scientific">Spironucleus salmonicida</name>
    <dbReference type="NCBI Taxonomy" id="348837"/>
    <lineage>
        <taxon>Eukaryota</taxon>
        <taxon>Metamonada</taxon>
        <taxon>Diplomonadida</taxon>
        <taxon>Hexamitidae</taxon>
        <taxon>Hexamitinae</taxon>
        <taxon>Spironucleus</taxon>
    </lineage>
</organism>
<dbReference type="Proteomes" id="UP000018208">
    <property type="component" value="Unassembled WGS sequence"/>
</dbReference>
<evidence type="ECO:0000313" key="1">
    <source>
        <dbReference type="EMBL" id="EST42126.1"/>
    </source>
</evidence>
<evidence type="ECO:0000313" key="2">
    <source>
        <dbReference type="EMBL" id="KAH0574764.1"/>
    </source>
</evidence>
<dbReference type="AlphaFoldDB" id="V6LEK1"/>
<keyword evidence="3" id="KW-1185">Reference proteome</keyword>
<protein>
    <submittedName>
        <fullName evidence="1">Uncharacterized protein</fullName>
    </submittedName>
</protein>
<sequence length="129" mass="15462">MQMLYLKNYAPEYKIHTIQIYLQKHSSKQEFQALISFIFNKIFKFYTDIHCFNAINYERDLVMSMEDITSRENVVEQIFMFYDKDKSENFKIIIRAAIFVACNQWISEDKGTTFFIQDVLCVFDTSSQN</sequence>
<proteinExistence type="predicted"/>
<evidence type="ECO:0000313" key="3">
    <source>
        <dbReference type="Proteomes" id="UP000018208"/>
    </source>
</evidence>
<reference evidence="1 2" key="1">
    <citation type="journal article" date="2014" name="PLoS Genet.">
        <title>The Genome of Spironucleus salmonicida Highlights a Fish Pathogen Adapted to Fluctuating Environments.</title>
        <authorList>
            <person name="Xu F."/>
            <person name="Jerlstrom-Hultqvist J."/>
            <person name="Einarsson E."/>
            <person name="Astvaldsson A."/>
            <person name="Svard S.G."/>
            <person name="Andersson J.O."/>
        </authorList>
    </citation>
    <scope>NUCLEOTIDE SEQUENCE</scope>
    <source>
        <strain evidence="2">ATCC 50377</strain>
    </source>
</reference>
<dbReference type="EMBL" id="KI546166">
    <property type="protein sequence ID" value="EST42126.1"/>
    <property type="molecule type" value="Genomic_DNA"/>
</dbReference>
<accession>V6LEK1</accession>
<reference evidence="2" key="2">
    <citation type="submission" date="2020-12" db="EMBL/GenBank/DDBJ databases">
        <title>New Spironucleus salmonicida genome in near-complete chromosomes.</title>
        <authorList>
            <person name="Xu F."/>
            <person name="Kurt Z."/>
            <person name="Jimenez-Gonzalez A."/>
            <person name="Astvaldsson A."/>
            <person name="Andersson J.O."/>
            <person name="Svard S.G."/>
        </authorList>
    </citation>
    <scope>NUCLEOTIDE SEQUENCE</scope>
    <source>
        <strain evidence="2">ATCC 50377</strain>
    </source>
</reference>
<name>V6LEK1_9EUKA</name>
<dbReference type="VEuPathDB" id="GiardiaDB:SS50377_22379"/>
<dbReference type="EMBL" id="AUWU02000003">
    <property type="protein sequence ID" value="KAH0574764.1"/>
    <property type="molecule type" value="Genomic_DNA"/>
</dbReference>
<gene>
    <name evidence="1" type="ORF">SS50377_18434</name>
    <name evidence="2" type="ORF">SS50377_22379</name>
</gene>